<keyword evidence="1" id="KW-1133">Transmembrane helix</keyword>
<dbReference type="OrthoDB" id="1414794at2"/>
<organism evidence="2 3">
    <name type="scientific">Rhodohalobacter mucosus</name>
    <dbReference type="NCBI Taxonomy" id="2079485"/>
    <lineage>
        <taxon>Bacteria</taxon>
        <taxon>Pseudomonadati</taxon>
        <taxon>Balneolota</taxon>
        <taxon>Balneolia</taxon>
        <taxon>Balneolales</taxon>
        <taxon>Balneolaceae</taxon>
        <taxon>Rhodohalobacter</taxon>
    </lineage>
</organism>
<dbReference type="InterPro" id="IPR045749">
    <property type="entry name" value="DUF6090"/>
</dbReference>
<accession>A0A316TQH9</accession>
<feature type="transmembrane region" description="Helical" evidence="1">
    <location>
        <begin position="21"/>
        <end position="42"/>
    </location>
</feature>
<keyword evidence="3" id="KW-1185">Reference proteome</keyword>
<reference evidence="2 3" key="1">
    <citation type="submission" date="2018-05" db="EMBL/GenBank/DDBJ databases">
        <title>Rhodohalobacter halophilus gen. nov., sp. nov., a moderately halophilic member of the family Balneolaceae.</title>
        <authorList>
            <person name="Liu Z.-W."/>
        </authorList>
    </citation>
    <scope>NUCLEOTIDE SEQUENCE [LARGE SCALE GENOMIC DNA]</scope>
    <source>
        <strain evidence="2 3">8A47</strain>
    </source>
</reference>
<gene>
    <name evidence="2" type="ORF">DDZ15_12840</name>
</gene>
<dbReference type="EMBL" id="QGGB01000009">
    <property type="protein sequence ID" value="PWN05489.1"/>
    <property type="molecule type" value="Genomic_DNA"/>
</dbReference>
<dbReference type="AlphaFoldDB" id="A0A316TQH9"/>
<sequence length="248" mass="28603">MITLFRRIRQKLIDSGSVPKYLLYATGEILLVVIGILIALQVNNWNEDRILQNELNSYLTKKMDNLYEDQRKLQDLREYREEASALCANVLESGVLNIPGIELVDTVLLITVERRFISSVQNEQSAESNSYFNNIKEAQIVDLETEYQNLINLITFDETRLNNFSENMEADLWRNGFFNDNRELFIYVENAIGDPEDIVISDATGLKSLEAILRRNEITNLRLADRYSDALNLNQLLVAAIENYLNSQ</sequence>
<protein>
    <submittedName>
        <fullName evidence="2">Uncharacterized protein</fullName>
    </submittedName>
</protein>
<evidence type="ECO:0000313" key="3">
    <source>
        <dbReference type="Proteomes" id="UP000245533"/>
    </source>
</evidence>
<proteinExistence type="predicted"/>
<dbReference type="Pfam" id="PF19578">
    <property type="entry name" value="DUF6090"/>
    <property type="match status" value="1"/>
</dbReference>
<evidence type="ECO:0000313" key="2">
    <source>
        <dbReference type="EMBL" id="PWN05489.1"/>
    </source>
</evidence>
<dbReference type="RefSeq" id="WP_109647518.1">
    <property type="nucleotide sequence ID" value="NZ_QGGB01000009.1"/>
</dbReference>
<keyword evidence="1" id="KW-0812">Transmembrane</keyword>
<name>A0A316TQH9_9BACT</name>
<evidence type="ECO:0000256" key="1">
    <source>
        <dbReference type="SAM" id="Phobius"/>
    </source>
</evidence>
<comment type="caution">
    <text evidence="2">The sequence shown here is derived from an EMBL/GenBank/DDBJ whole genome shotgun (WGS) entry which is preliminary data.</text>
</comment>
<dbReference type="Proteomes" id="UP000245533">
    <property type="component" value="Unassembled WGS sequence"/>
</dbReference>
<keyword evidence="1" id="KW-0472">Membrane</keyword>